<feature type="region of interest" description="Disordered" evidence="1">
    <location>
        <begin position="1"/>
        <end position="48"/>
    </location>
</feature>
<feature type="compositionally biased region" description="Basic and acidic residues" evidence="1">
    <location>
        <begin position="124"/>
        <end position="139"/>
    </location>
</feature>
<proteinExistence type="predicted"/>
<dbReference type="AlphaFoldDB" id="A0A6A5W418"/>
<sequence length="155" mass="17422">MARKGKCSSHSEGSGRQKGNSGGKRYISLTERQENGMWMRGKMGSHPCGGCRFERKGETCRHEATSRRNVRIEVCENGMVLERSTSEEAQKEEKKQGKLKRSRSFDPSLPLQPSINTTSAQHTTPEKVGRSFLKCEKNPHRDHRAFEAVGTEQTA</sequence>
<organism evidence="2 3">
    <name type="scientific">Amniculicola lignicola CBS 123094</name>
    <dbReference type="NCBI Taxonomy" id="1392246"/>
    <lineage>
        <taxon>Eukaryota</taxon>
        <taxon>Fungi</taxon>
        <taxon>Dikarya</taxon>
        <taxon>Ascomycota</taxon>
        <taxon>Pezizomycotina</taxon>
        <taxon>Dothideomycetes</taxon>
        <taxon>Pleosporomycetidae</taxon>
        <taxon>Pleosporales</taxon>
        <taxon>Amniculicolaceae</taxon>
        <taxon>Amniculicola</taxon>
    </lineage>
</organism>
<feature type="region of interest" description="Disordered" evidence="1">
    <location>
        <begin position="82"/>
        <end position="155"/>
    </location>
</feature>
<gene>
    <name evidence="2" type="ORF">P154DRAFT_49095</name>
</gene>
<evidence type="ECO:0000256" key="1">
    <source>
        <dbReference type="SAM" id="MobiDB-lite"/>
    </source>
</evidence>
<accession>A0A6A5W418</accession>
<evidence type="ECO:0000313" key="3">
    <source>
        <dbReference type="Proteomes" id="UP000799779"/>
    </source>
</evidence>
<feature type="compositionally biased region" description="Polar residues" evidence="1">
    <location>
        <begin position="8"/>
        <end position="19"/>
    </location>
</feature>
<dbReference type="EMBL" id="ML977681">
    <property type="protein sequence ID" value="KAF1993885.1"/>
    <property type="molecule type" value="Genomic_DNA"/>
</dbReference>
<protein>
    <submittedName>
        <fullName evidence="2">Uncharacterized protein</fullName>
    </submittedName>
</protein>
<keyword evidence="3" id="KW-1185">Reference proteome</keyword>
<reference evidence="2" key="1">
    <citation type="journal article" date="2020" name="Stud. Mycol.">
        <title>101 Dothideomycetes genomes: a test case for predicting lifestyles and emergence of pathogens.</title>
        <authorList>
            <person name="Haridas S."/>
            <person name="Albert R."/>
            <person name="Binder M."/>
            <person name="Bloem J."/>
            <person name="Labutti K."/>
            <person name="Salamov A."/>
            <person name="Andreopoulos B."/>
            <person name="Baker S."/>
            <person name="Barry K."/>
            <person name="Bills G."/>
            <person name="Bluhm B."/>
            <person name="Cannon C."/>
            <person name="Castanera R."/>
            <person name="Culley D."/>
            <person name="Daum C."/>
            <person name="Ezra D."/>
            <person name="Gonzalez J."/>
            <person name="Henrissat B."/>
            <person name="Kuo A."/>
            <person name="Liang C."/>
            <person name="Lipzen A."/>
            <person name="Lutzoni F."/>
            <person name="Magnuson J."/>
            <person name="Mondo S."/>
            <person name="Nolan M."/>
            <person name="Ohm R."/>
            <person name="Pangilinan J."/>
            <person name="Park H.-J."/>
            <person name="Ramirez L."/>
            <person name="Alfaro M."/>
            <person name="Sun H."/>
            <person name="Tritt A."/>
            <person name="Yoshinaga Y."/>
            <person name="Zwiers L.-H."/>
            <person name="Turgeon B."/>
            <person name="Goodwin S."/>
            <person name="Spatafora J."/>
            <person name="Crous P."/>
            <person name="Grigoriev I."/>
        </authorList>
    </citation>
    <scope>NUCLEOTIDE SEQUENCE</scope>
    <source>
        <strain evidence="2">CBS 123094</strain>
    </source>
</reference>
<dbReference type="Proteomes" id="UP000799779">
    <property type="component" value="Unassembled WGS sequence"/>
</dbReference>
<name>A0A6A5W418_9PLEO</name>
<feature type="compositionally biased region" description="Polar residues" evidence="1">
    <location>
        <begin position="111"/>
        <end position="123"/>
    </location>
</feature>
<feature type="compositionally biased region" description="Basic and acidic residues" evidence="1">
    <location>
        <begin position="84"/>
        <end position="96"/>
    </location>
</feature>
<evidence type="ECO:0000313" key="2">
    <source>
        <dbReference type="EMBL" id="KAF1993885.1"/>
    </source>
</evidence>